<dbReference type="InterPro" id="IPR041854">
    <property type="entry name" value="BFD-like_2Fe2S-bd_dom_sf"/>
</dbReference>
<evidence type="ECO:0000256" key="1">
    <source>
        <dbReference type="SAM" id="MobiDB-lite"/>
    </source>
</evidence>
<evidence type="ECO:0000313" key="3">
    <source>
        <dbReference type="Proteomes" id="UP000094795"/>
    </source>
</evidence>
<feature type="region of interest" description="Disordered" evidence="1">
    <location>
        <begin position="65"/>
        <end position="103"/>
    </location>
</feature>
<dbReference type="RefSeq" id="WP_066176223.1">
    <property type="nucleotide sequence ID" value="NZ_LQZT01000005.1"/>
</dbReference>
<dbReference type="EMBL" id="LQZT01000005">
    <property type="protein sequence ID" value="OCW58627.1"/>
    <property type="molecule type" value="Genomic_DNA"/>
</dbReference>
<evidence type="ECO:0008006" key="4">
    <source>
        <dbReference type="Google" id="ProtNLM"/>
    </source>
</evidence>
<comment type="caution">
    <text evidence="2">The sequence shown here is derived from an EMBL/GenBank/DDBJ whole genome shotgun (WGS) entry which is preliminary data.</text>
</comment>
<dbReference type="Gene3D" id="1.10.10.1100">
    <property type="entry name" value="BFD-like [2Fe-2S]-binding domain"/>
    <property type="match status" value="1"/>
</dbReference>
<dbReference type="AlphaFoldDB" id="A0A1C1YYT6"/>
<protein>
    <recommendedName>
        <fullName evidence="4">(2Fe-2S)-binding protein</fullName>
    </recommendedName>
</protein>
<organism evidence="2 3">
    <name type="scientific">Hoeflea olei</name>
    <dbReference type="NCBI Taxonomy" id="1480615"/>
    <lineage>
        <taxon>Bacteria</taxon>
        <taxon>Pseudomonadati</taxon>
        <taxon>Pseudomonadota</taxon>
        <taxon>Alphaproteobacteria</taxon>
        <taxon>Hyphomicrobiales</taxon>
        <taxon>Rhizobiaceae</taxon>
        <taxon>Hoeflea</taxon>
    </lineage>
</organism>
<feature type="compositionally biased region" description="Low complexity" evidence="1">
    <location>
        <begin position="67"/>
        <end position="81"/>
    </location>
</feature>
<name>A0A1C1YYT6_9HYPH</name>
<gene>
    <name evidence="2" type="ORF">AWJ14_05675</name>
</gene>
<proteinExistence type="predicted"/>
<dbReference type="OrthoDB" id="7428628at2"/>
<reference evidence="2 3" key="1">
    <citation type="submission" date="2015-12" db="EMBL/GenBank/DDBJ databases">
        <authorList>
            <person name="Shamseldin A."/>
            <person name="Moawad H."/>
            <person name="Abd El-Rahim W.M."/>
            <person name="Sadowsky M.J."/>
        </authorList>
    </citation>
    <scope>NUCLEOTIDE SEQUENCE [LARGE SCALE GENOMIC DNA]</scope>
    <source>
        <strain evidence="2 3">JC234</strain>
    </source>
</reference>
<dbReference type="STRING" id="1480615.AWJ14_05675"/>
<keyword evidence="3" id="KW-1185">Reference proteome</keyword>
<dbReference type="Proteomes" id="UP000094795">
    <property type="component" value="Unassembled WGS sequence"/>
</dbReference>
<sequence length="103" mass="11056">MIVCQCNLLSTAEIEAAVERLLAEDPWRLIVPSTVYHAMGRRGRCCGCFPDVVALIAEVTARMQPSRAAAGGRAPAADRAGLTAPRPLPKSGVDTRSRRARQV</sequence>
<evidence type="ECO:0000313" key="2">
    <source>
        <dbReference type="EMBL" id="OCW58627.1"/>
    </source>
</evidence>
<accession>A0A1C1YYT6</accession>